<protein>
    <recommendedName>
        <fullName evidence="4">MG2 domain-containing protein</fullName>
    </recommendedName>
</protein>
<sequence length="815" mass="90423">MLFYPIAPRYRRFTVASAKVALLGLLLGLGLPAAHAQTDSLRAITKHFTAYSQRALQEKLFLHHDRPLYLSGEILWFKINAVDGAQHRPLDVSKVAYVEVLDKDQRPVLQTKVELQQAKGQGSLSLPASLASGNYTLRAYTSWMKNFPAENFFQSTITIINTRTSLGLKSAKDTTSYAAQFFPEGGALVKDVASKVAFQVVDKAGRGLAATGTLVDQRGVVVASFSTLKHGLGSFIFTPKDAGAVYTAVLTLPSKQAFSRKLPAVAPQGVVLRVEDLSPDQLKVSIESTIAGRSSEELLLLGHSRQQVSVSAVTRLQEGKATVLVSKKELAEGITHFTLFNQEKKPLCERLYFTRPAHQLTIAAATTQKTYGTRAKVNLQVATTSAQAQAVPATVSLAVYRLDSLASPAQPTINSYLWLTSDLKGAIENPDYYVSATGPDAALAADNLMLTHGWSRFRWTDVLSAPTKRFTYAPEVNGLLVMGRVTQVGTGKPAPDIMTYLASPSRKVTLYNSMSNADGIIQFEPTGLYSTNDLIVQTNTQRDSTYQIELLNPFSLQYPKARPVPFAFSEQNQQDILNRSLEMQTQNAYFGKQQALYRRPLATDSTAFYGKPDEKYNLDDYTRFKVLEEVMREYVPGVQVRLRKDGFHFMVMDHINKAIFQENPLVLLDGVPVFNINKIMAMDPLKIQKLEVMTSNYFQGAARYNGIVSYSTYKGDLAGFELNPRALIQEYEGLQYQREFYSPSYNSAEEKQRRLPDLRNLLYWNPEVTTTGTSPTTLEFYTSDQPGTYVVVVQGLSSDGLSGSARYQFEVKPAI</sequence>
<proteinExistence type="predicted"/>
<dbReference type="EMBL" id="SRLA01000003">
    <property type="protein sequence ID" value="TGE06091.1"/>
    <property type="molecule type" value="Genomic_DNA"/>
</dbReference>
<evidence type="ECO:0008006" key="4">
    <source>
        <dbReference type="Google" id="ProtNLM"/>
    </source>
</evidence>
<keyword evidence="3" id="KW-1185">Reference proteome</keyword>
<dbReference type="AlphaFoldDB" id="A0A4Z0P473"/>
<feature type="chain" id="PRO_5021287664" description="MG2 domain-containing protein" evidence="1">
    <location>
        <begin position="37"/>
        <end position="815"/>
    </location>
</feature>
<feature type="signal peptide" evidence="1">
    <location>
        <begin position="1"/>
        <end position="36"/>
    </location>
</feature>
<dbReference type="Gene3D" id="2.60.40.1930">
    <property type="match status" value="1"/>
</dbReference>
<evidence type="ECO:0000256" key="1">
    <source>
        <dbReference type="SAM" id="SignalP"/>
    </source>
</evidence>
<keyword evidence="1" id="KW-0732">Signal</keyword>
<accession>A0A4Z0P473</accession>
<organism evidence="2 3">
    <name type="scientific">Hymenobacter fodinae</name>
    <dbReference type="NCBI Taxonomy" id="2510796"/>
    <lineage>
        <taxon>Bacteria</taxon>
        <taxon>Pseudomonadati</taxon>
        <taxon>Bacteroidota</taxon>
        <taxon>Cytophagia</taxon>
        <taxon>Cytophagales</taxon>
        <taxon>Hymenobacteraceae</taxon>
        <taxon>Hymenobacter</taxon>
    </lineage>
</organism>
<reference evidence="2 3" key="1">
    <citation type="submission" date="2019-04" db="EMBL/GenBank/DDBJ databases">
        <authorList>
            <person name="Feng G."/>
            <person name="Zhang J."/>
            <person name="Zhu H."/>
        </authorList>
    </citation>
    <scope>NUCLEOTIDE SEQUENCE [LARGE SCALE GENOMIC DNA]</scope>
    <source>
        <strain evidence="2 3">92R-1</strain>
    </source>
</reference>
<gene>
    <name evidence="2" type="ORF">EU556_14585</name>
</gene>
<evidence type="ECO:0000313" key="3">
    <source>
        <dbReference type="Proteomes" id="UP000298337"/>
    </source>
</evidence>
<name>A0A4Z0P473_9BACT</name>
<comment type="caution">
    <text evidence="2">The sequence shown here is derived from an EMBL/GenBank/DDBJ whole genome shotgun (WGS) entry which is preliminary data.</text>
</comment>
<dbReference type="Proteomes" id="UP000298337">
    <property type="component" value="Unassembled WGS sequence"/>
</dbReference>
<evidence type="ECO:0000313" key="2">
    <source>
        <dbReference type="EMBL" id="TGE06091.1"/>
    </source>
</evidence>